<dbReference type="EMBL" id="BDGU01000198">
    <property type="protein sequence ID" value="GAW04603.1"/>
    <property type="molecule type" value="Genomic_DNA"/>
</dbReference>
<comment type="caution">
    <text evidence="2">The sequence shown here is derived from an EMBL/GenBank/DDBJ whole genome shotgun (WGS) entry which is preliminary data.</text>
</comment>
<dbReference type="AlphaFoldDB" id="A0A1Q3EBL0"/>
<keyword evidence="3" id="KW-1185">Reference proteome</keyword>
<sequence length="441" mass="48810">MIPPVDERTFSTQQWSTINLFLSSQVQARLRISLDSQYKHRSIEKEEWTRVLEDALDDLASSMSQGRWLTGIKKYKALKEKQSKKKRKLDKKVDLTANSTGPRKSTGADGIFDNGSKKSEIQISSSNSERLERLRQIVAEPDVPSRTPKSRHLLLCLAPLGSRVALPDEDSGFNLVPSTLGCSFRNSVFVLPEGGEEMDVILYGLHEWNTSVEEMSTRPVGGTFTLKGVPSLQQHRALSKALKLTVYVHLSLLLEQQLLIDSHAHLTFAQPRVRVQAGTLQPSALPSHNQNTPTNDAASSHKPRSLIPSGIFSFFSKRSPGRTSSPRDASSVRPSSDSVPFPSIEEVQPVRSSMDEMNSAARLRMFSFLSSSAPEAEPQKGPTSTPFSDTLARIEAQRNVLSSSTGVVFDPPMLLPTLMKPTFHVIDFVLRIFDDDDGEAV</sequence>
<proteinExistence type="predicted"/>
<name>A0A1Q3EBL0_LENED</name>
<evidence type="ECO:0000256" key="1">
    <source>
        <dbReference type="SAM" id="MobiDB-lite"/>
    </source>
</evidence>
<feature type="compositionally biased region" description="Polar residues" evidence="1">
    <location>
        <begin position="321"/>
        <end position="338"/>
    </location>
</feature>
<organism evidence="2 3">
    <name type="scientific">Lentinula edodes</name>
    <name type="common">Shiitake mushroom</name>
    <name type="synonym">Lentinus edodes</name>
    <dbReference type="NCBI Taxonomy" id="5353"/>
    <lineage>
        <taxon>Eukaryota</taxon>
        <taxon>Fungi</taxon>
        <taxon>Dikarya</taxon>
        <taxon>Basidiomycota</taxon>
        <taxon>Agaricomycotina</taxon>
        <taxon>Agaricomycetes</taxon>
        <taxon>Agaricomycetidae</taxon>
        <taxon>Agaricales</taxon>
        <taxon>Marasmiineae</taxon>
        <taxon>Omphalotaceae</taxon>
        <taxon>Lentinula</taxon>
    </lineage>
</organism>
<feature type="region of interest" description="Disordered" evidence="1">
    <location>
        <begin position="83"/>
        <end position="116"/>
    </location>
</feature>
<protein>
    <submittedName>
        <fullName evidence="2">1-phosphatidylinositol-3-phosphate 5-kinase FAB1</fullName>
    </submittedName>
</protein>
<reference evidence="2 3" key="1">
    <citation type="submission" date="2016-08" db="EMBL/GenBank/DDBJ databases">
        <authorList>
            <consortium name="Lentinula edodes genome sequencing consortium"/>
            <person name="Sakamoto Y."/>
            <person name="Nakade K."/>
            <person name="Sato S."/>
            <person name="Yoshida Y."/>
            <person name="Miyazaki K."/>
            <person name="Natsume S."/>
            <person name="Konno N."/>
        </authorList>
    </citation>
    <scope>NUCLEOTIDE SEQUENCE [LARGE SCALE GENOMIC DNA]</scope>
    <source>
        <strain evidence="2 3">NBRC 111202</strain>
    </source>
</reference>
<evidence type="ECO:0000313" key="3">
    <source>
        <dbReference type="Proteomes" id="UP000188533"/>
    </source>
</evidence>
<accession>A0A1Q3EBL0</accession>
<keyword evidence="2" id="KW-0418">Kinase</keyword>
<keyword evidence="2" id="KW-0808">Transferase</keyword>
<feature type="region of interest" description="Disordered" evidence="1">
    <location>
        <begin position="282"/>
        <end position="356"/>
    </location>
</feature>
<dbReference type="GO" id="GO:0016301">
    <property type="term" value="F:kinase activity"/>
    <property type="evidence" value="ECO:0007669"/>
    <property type="project" value="UniProtKB-KW"/>
</dbReference>
<feature type="compositionally biased region" description="Polar residues" evidence="1">
    <location>
        <begin position="282"/>
        <end position="298"/>
    </location>
</feature>
<gene>
    <name evidence="2" type="ORF">LENED_006408</name>
</gene>
<reference evidence="2 3" key="2">
    <citation type="submission" date="2017-02" db="EMBL/GenBank/DDBJ databases">
        <title>A genome survey and senescence transcriptome analysis in Lentinula edodes.</title>
        <authorList>
            <person name="Sakamoto Y."/>
            <person name="Nakade K."/>
            <person name="Sato S."/>
            <person name="Yoshida Y."/>
            <person name="Miyazaki K."/>
            <person name="Natsume S."/>
            <person name="Konno N."/>
        </authorList>
    </citation>
    <scope>NUCLEOTIDE SEQUENCE [LARGE SCALE GENOMIC DNA]</scope>
    <source>
        <strain evidence="2 3">NBRC 111202</strain>
    </source>
</reference>
<evidence type="ECO:0000313" key="2">
    <source>
        <dbReference type="EMBL" id="GAW04603.1"/>
    </source>
</evidence>
<dbReference type="STRING" id="5353.A0A1Q3EBL0"/>
<dbReference type="Proteomes" id="UP000188533">
    <property type="component" value="Unassembled WGS sequence"/>
</dbReference>